<accession>A0ABD3D1V6</accession>
<feature type="compositionally biased region" description="Gly residues" evidence="1">
    <location>
        <begin position="1"/>
        <end position="11"/>
    </location>
</feature>
<protein>
    <recommendedName>
        <fullName evidence="2">Hpc2-related domain-containing protein</fullName>
    </recommendedName>
</protein>
<feature type="region of interest" description="Disordered" evidence="1">
    <location>
        <begin position="53"/>
        <end position="88"/>
    </location>
</feature>
<gene>
    <name evidence="3" type="ORF">CASFOL_021841</name>
</gene>
<sequence>MVKGSEGGGSGPRPKMGFVAKPEASVESVGGRTRITVELFPEQTTVVSWKKLLKEADKNEPDRPGPSVPGPETQLQPTSQRPIAPLPAASSLMLEEKEQNESKVQANLSSVIERIERMYAGDDSSNEDAVMLDNVPDEDKYDTDDSFIDDAELNDYFKVDNSKTIHEGFYVNRGKLDRVESTVATSQQPNKRKCKDLTKTGDAHNLNKLVKTGIKGRKASSLIQKSLSSQSHKVAMPNVHGEDMQFLAVPANTAEASMKKKTADLRTCGVVIKDKDIVGMGPEILSSKNHSSSKGKEIGPQYSSTHWSTGKSSLASKSHSGKQPNNVDNLEKGGLAASLDPKLPTPKVAFMPRKKGSSSRWESTTLEEAIMELKQTVAESMPPSTGTQDPDNASQAVKRRLLSPEIKKKLAKVARLAFASYGTIPINLINRLMDIVGHLMKIRTLKRNLRDMANMGLSAKKEKDDRIERIKQEVADMVKQRIPYMRSKTEQQAANLDDFQEVGPEVKDVSKRRHNMDAALGIKICELYDLYAERAEEDAGPPVRKLYQELVVLWPSGFMDTDGIKRAIYRAKEKRCLSSSRKDREKTKKKMVVPPRIDDAINVTKALRIHDKSSSDSPSTLARKPVIPSAAGHNPIVDLTKNGPNTGKQKLDAMPSNLMAGKKIKKRSNPEASEDQLRLENMEQWPKLHKHVGKSN</sequence>
<evidence type="ECO:0000259" key="2">
    <source>
        <dbReference type="Pfam" id="PF08729"/>
    </source>
</evidence>
<feature type="compositionally biased region" description="Polar residues" evidence="1">
    <location>
        <begin position="301"/>
        <end position="328"/>
    </location>
</feature>
<reference evidence="4" key="1">
    <citation type="journal article" date="2024" name="IScience">
        <title>Strigolactones Initiate the Formation of Haustorium-like Structures in Castilleja.</title>
        <authorList>
            <person name="Buerger M."/>
            <person name="Peterson D."/>
            <person name="Chory J."/>
        </authorList>
    </citation>
    <scope>NUCLEOTIDE SEQUENCE [LARGE SCALE GENOMIC DNA]</scope>
</reference>
<feature type="compositionally biased region" description="Basic residues" evidence="1">
    <location>
        <begin position="687"/>
        <end position="696"/>
    </location>
</feature>
<dbReference type="PANTHER" id="PTHR21669:SF28">
    <property type="entry name" value="YEMANUCLEIN"/>
    <property type="match status" value="1"/>
</dbReference>
<evidence type="ECO:0000313" key="4">
    <source>
        <dbReference type="Proteomes" id="UP001632038"/>
    </source>
</evidence>
<dbReference type="PANTHER" id="PTHR21669">
    <property type="entry name" value="CAPZ-INTERACTING PROTEIN AND RELATED PROTEINS"/>
    <property type="match status" value="1"/>
</dbReference>
<name>A0ABD3D1V6_9LAMI</name>
<evidence type="ECO:0000313" key="3">
    <source>
        <dbReference type="EMBL" id="KAL3634787.1"/>
    </source>
</evidence>
<feature type="domain" description="Hpc2-related" evidence="2">
    <location>
        <begin position="132"/>
        <end position="177"/>
    </location>
</feature>
<keyword evidence="4" id="KW-1185">Reference proteome</keyword>
<feature type="region of interest" description="Disordered" evidence="1">
    <location>
        <begin position="1"/>
        <end position="30"/>
    </location>
</feature>
<comment type="caution">
    <text evidence="3">The sequence shown here is derived from an EMBL/GenBank/DDBJ whole genome shotgun (WGS) entry which is preliminary data.</text>
</comment>
<organism evidence="3 4">
    <name type="scientific">Castilleja foliolosa</name>
    <dbReference type="NCBI Taxonomy" id="1961234"/>
    <lineage>
        <taxon>Eukaryota</taxon>
        <taxon>Viridiplantae</taxon>
        <taxon>Streptophyta</taxon>
        <taxon>Embryophyta</taxon>
        <taxon>Tracheophyta</taxon>
        <taxon>Spermatophyta</taxon>
        <taxon>Magnoliopsida</taxon>
        <taxon>eudicotyledons</taxon>
        <taxon>Gunneridae</taxon>
        <taxon>Pentapetalae</taxon>
        <taxon>asterids</taxon>
        <taxon>lamiids</taxon>
        <taxon>Lamiales</taxon>
        <taxon>Orobanchaceae</taxon>
        <taxon>Pedicularideae</taxon>
        <taxon>Castillejinae</taxon>
        <taxon>Castilleja</taxon>
    </lineage>
</organism>
<dbReference type="AlphaFoldDB" id="A0ABD3D1V6"/>
<feature type="compositionally biased region" description="Basic and acidic residues" evidence="1">
    <location>
        <begin position="53"/>
        <end position="63"/>
    </location>
</feature>
<dbReference type="Pfam" id="PF08729">
    <property type="entry name" value="HUN"/>
    <property type="match status" value="1"/>
</dbReference>
<dbReference type="Proteomes" id="UP001632038">
    <property type="component" value="Unassembled WGS sequence"/>
</dbReference>
<evidence type="ECO:0000256" key="1">
    <source>
        <dbReference type="SAM" id="MobiDB-lite"/>
    </source>
</evidence>
<feature type="region of interest" description="Disordered" evidence="1">
    <location>
        <begin position="611"/>
        <end position="696"/>
    </location>
</feature>
<proteinExistence type="predicted"/>
<dbReference type="EMBL" id="JAVIJP010000028">
    <property type="protein sequence ID" value="KAL3634787.1"/>
    <property type="molecule type" value="Genomic_DNA"/>
</dbReference>
<feature type="region of interest" description="Disordered" evidence="1">
    <location>
        <begin position="282"/>
        <end position="362"/>
    </location>
</feature>
<dbReference type="InterPro" id="IPR014840">
    <property type="entry name" value="HRD"/>
</dbReference>